<gene>
    <name evidence="11" type="primary">kdpC</name>
    <name evidence="12" type="ORF">A1359_14480</name>
</gene>
<keyword evidence="3 11" id="KW-0633">Potassium transport</keyword>
<dbReference type="OrthoDB" id="9788285at2"/>
<evidence type="ECO:0000256" key="1">
    <source>
        <dbReference type="ARBA" id="ARBA00022448"/>
    </source>
</evidence>
<evidence type="ECO:0000256" key="7">
    <source>
        <dbReference type="ARBA" id="ARBA00022958"/>
    </source>
</evidence>
<keyword evidence="13" id="KW-1185">Reference proteome</keyword>
<dbReference type="EMBL" id="LUUI01000142">
    <property type="protein sequence ID" value="OAI11351.1"/>
    <property type="molecule type" value="Genomic_DNA"/>
</dbReference>
<dbReference type="NCBIfam" id="NF001454">
    <property type="entry name" value="PRK00315.1"/>
    <property type="match status" value="1"/>
</dbReference>
<keyword evidence="2 11" id="KW-1003">Cell membrane</keyword>
<dbReference type="GO" id="GO:0005886">
    <property type="term" value="C:plasma membrane"/>
    <property type="evidence" value="ECO:0007669"/>
    <property type="project" value="UniProtKB-SubCell"/>
</dbReference>
<sequence>MLNYLKPTIVLFALLTLLTGVVYPLLVTALAQGLFPIQANGSLLKGAEDQLIGSEIIGQHFSDPKYFWGRPSATSPYPYNAAASSGSNLGPTNPLLINAVKTRIDELKKADPVNHLKIPIDLVTSSASGLDPQISVAAAEYQIHRVANVRHLSEKQLRHLVHEHTEGRQWHLFGEARVNVLKLNLALDAFKFQSWSK</sequence>
<dbReference type="AlphaFoldDB" id="A0A177N0G8"/>
<accession>A0A177N0G8</accession>
<evidence type="ECO:0000256" key="9">
    <source>
        <dbReference type="ARBA" id="ARBA00023065"/>
    </source>
</evidence>
<evidence type="ECO:0000256" key="11">
    <source>
        <dbReference type="HAMAP-Rule" id="MF_00276"/>
    </source>
</evidence>
<proteinExistence type="inferred from homology"/>
<protein>
    <recommendedName>
        <fullName evidence="11">Potassium-transporting ATPase KdpC subunit</fullName>
    </recommendedName>
    <alternativeName>
        <fullName evidence="11">ATP phosphohydrolase [potassium-transporting] C chain</fullName>
    </alternativeName>
    <alternativeName>
        <fullName evidence="11">Potassium-binding and translocating subunit C</fullName>
    </alternativeName>
    <alternativeName>
        <fullName evidence="11">Potassium-translocating ATPase C chain</fullName>
    </alternativeName>
</protein>
<dbReference type="HAMAP" id="MF_00276">
    <property type="entry name" value="KdpC"/>
    <property type="match status" value="1"/>
</dbReference>
<evidence type="ECO:0000256" key="4">
    <source>
        <dbReference type="ARBA" id="ARBA00022692"/>
    </source>
</evidence>
<comment type="subunit">
    <text evidence="11">The system is composed of three essential subunits: KdpA, KdpB and KdpC.</text>
</comment>
<comment type="caution">
    <text evidence="12">The sequence shown here is derived from an EMBL/GenBank/DDBJ whole genome shotgun (WGS) entry which is preliminary data.</text>
</comment>
<dbReference type="PIRSF" id="PIRSF001296">
    <property type="entry name" value="K_ATPase_KdpC"/>
    <property type="match status" value="1"/>
</dbReference>
<keyword evidence="9 11" id="KW-0406">Ion transport</keyword>
<name>A0A177N0G8_9GAMM</name>
<dbReference type="PANTHER" id="PTHR30042:SF2">
    <property type="entry name" value="POTASSIUM-TRANSPORTING ATPASE KDPC SUBUNIT"/>
    <property type="match status" value="1"/>
</dbReference>
<evidence type="ECO:0000256" key="2">
    <source>
        <dbReference type="ARBA" id="ARBA00022475"/>
    </source>
</evidence>
<comment type="similarity">
    <text evidence="11">Belongs to the KdpC family.</text>
</comment>
<evidence type="ECO:0000256" key="8">
    <source>
        <dbReference type="ARBA" id="ARBA00022989"/>
    </source>
</evidence>
<dbReference type="Pfam" id="PF02669">
    <property type="entry name" value="KdpC"/>
    <property type="match status" value="1"/>
</dbReference>
<dbReference type="GO" id="GO:0008556">
    <property type="term" value="F:P-type potassium transmembrane transporter activity"/>
    <property type="evidence" value="ECO:0007669"/>
    <property type="project" value="InterPro"/>
</dbReference>
<comment type="function">
    <text evidence="11">Part of the high-affinity ATP-driven potassium transport (or Kdp) system, which catalyzes the hydrolysis of ATP coupled with the electrogenic transport of potassium into the cytoplasm. This subunit acts as a catalytic chaperone that increases the ATP-binding affinity of the ATP-hydrolyzing subunit KdpB by the formation of a transient KdpB/KdpC/ATP ternary complex.</text>
</comment>
<evidence type="ECO:0000313" key="12">
    <source>
        <dbReference type="EMBL" id="OAI11351.1"/>
    </source>
</evidence>
<keyword evidence="1 11" id="KW-0813">Transport</keyword>
<dbReference type="RefSeq" id="WP_066985838.1">
    <property type="nucleotide sequence ID" value="NZ_LUUI01000142.1"/>
</dbReference>
<organism evidence="12 13">
    <name type="scientific">Methylomonas lenta</name>
    <dbReference type="NCBI Taxonomy" id="980561"/>
    <lineage>
        <taxon>Bacteria</taxon>
        <taxon>Pseudomonadati</taxon>
        <taxon>Pseudomonadota</taxon>
        <taxon>Gammaproteobacteria</taxon>
        <taxon>Methylococcales</taxon>
        <taxon>Methylococcaceae</taxon>
        <taxon>Methylomonas</taxon>
    </lineage>
</organism>
<keyword evidence="6 11" id="KW-0067">ATP-binding</keyword>
<reference evidence="12 13" key="1">
    <citation type="submission" date="2016-03" db="EMBL/GenBank/DDBJ databases">
        <authorList>
            <person name="Ploux O."/>
        </authorList>
    </citation>
    <scope>NUCLEOTIDE SEQUENCE [LARGE SCALE GENOMIC DNA]</scope>
    <source>
        <strain evidence="12 13">R-45370</strain>
    </source>
</reference>
<dbReference type="NCBIfam" id="TIGR00681">
    <property type="entry name" value="kdpC"/>
    <property type="match status" value="1"/>
</dbReference>
<comment type="subcellular location">
    <subcellularLocation>
        <location evidence="11">Cell membrane</location>
        <topology evidence="11">Single-pass membrane protein</topology>
    </subcellularLocation>
</comment>
<dbReference type="PANTHER" id="PTHR30042">
    <property type="entry name" value="POTASSIUM-TRANSPORTING ATPASE C CHAIN"/>
    <property type="match status" value="1"/>
</dbReference>
<keyword evidence="7 11" id="KW-0630">Potassium</keyword>
<dbReference type="GO" id="GO:0005524">
    <property type="term" value="F:ATP binding"/>
    <property type="evidence" value="ECO:0007669"/>
    <property type="project" value="UniProtKB-UniRule"/>
</dbReference>
<keyword evidence="10 11" id="KW-0472">Membrane</keyword>
<dbReference type="InterPro" id="IPR003820">
    <property type="entry name" value="KdpC"/>
</dbReference>
<evidence type="ECO:0000256" key="5">
    <source>
        <dbReference type="ARBA" id="ARBA00022741"/>
    </source>
</evidence>
<evidence type="ECO:0000256" key="3">
    <source>
        <dbReference type="ARBA" id="ARBA00022538"/>
    </source>
</evidence>
<dbReference type="Proteomes" id="UP000078476">
    <property type="component" value="Unassembled WGS sequence"/>
</dbReference>
<dbReference type="STRING" id="980561.A1359_14480"/>
<keyword evidence="5 11" id="KW-0547">Nucleotide-binding</keyword>
<evidence type="ECO:0000256" key="6">
    <source>
        <dbReference type="ARBA" id="ARBA00022840"/>
    </source>
</evidence>
<evidence type="ECO:0000256" key="10">
    <source>
        <dbReference type="ARBA" id="ARBA00023136"/>
    </source>
</evidence>
<keyword evidence="4 11" id="KW-0812">Transmembrane</keyword>
<evidence type="ECO:0000313" key="13">
    <source>
        <dbReference type="Proteomes" id="UP000078476"/>
    </source>
</evidence>
<keyword evidence="8 11" id="KW-1133">Transmembrane helix</keyword>